<protein>
    <recommendedName>
        <fullName evidence="4">DNA/RNA polymerase</fullName>
    </recommendedName>
</protein>
<proteinExistence type="predicted"/>
<comment type="caution">
    <text evidence="2">The sequence shown here is derived from an EMBL/GenBank/DDBJ whole genome shotgun (WGS) entry which is preliminary data.</text>
</comment>
<evidence type="ECO:0000313" key="3">
    <source>
        <dbReference type="Proteomes" id="UP000193467"/>
    </source>
</evidence>
<dbReference type="AlphaFoldDB" id="A0A1Y2EQJ7"/>
<dbReference type="InParanoid" id="A0A1Y2EQJ7"/>
<dbReference type="PANTHER" id="PTHR37984">
    <property type="entry name" value="PROTEIN CBG26694"/>
    <property type="match status" value="1"/>
</dbReference>
<sequence length="146" mass="16279">FAEAITEMNINPDLSPEQDREIRELISRFPMVFAHGSNQIGHVDTHVCDLKFNTTELPPRVRQSAYPVSAKTSSVMRDLVEDLQRKGVVRPSKSRFAAPALVVKSAGKHRLAVNYKVLNSITENDSYPMPRVTSAIHSLSGSKYLT</sequence>
<gene>
    <name evidence="2" type="ORF">BCR35DRAFT_247007</name>
    <name evidence="1" type="ORF">BCR35DRAFT_254413</name>
</gene>
<feature type="non-terminal residue" evidence="2">
    <location>
        <position position="1"/>
    </location>
</feature>
<dbReference type="OrthoDB" id="2595244at2759"/>
<dbReference type="Gene3D" id="3.10.10.10">
    <property type="entry name" value="HIV Type 1 Reverse Transcriptase, subunit A, domain 1"/>
    <property type="match status" value="1"/>
</dbReference>
<feature type="non-terminal residue" evidence="2">
    <location>
        <position position="146"/>
    </location>
</feature>
<dbReference type="SUPFAM" id="SSF56672">
    <property type="entry name" value="DNA/RNA polymerases"/>
    <property type="match status" value="1"/>
</dbReference>
<dbReference type="EMBL" id="MCGR01000164">
    <property type="protein sequence ID" value="ORY37504.1"/>
    <property type="molecule type" value="Genomic_DNA"/>
</dbReference>
<dbReference type="PANTHER" id="PTHR37984:SF5">
    <property type="entry name" value="PROTEIN NYNRIN-LIKE"/>
    <property type="match status" value="1"/>
</dbReference>
<name>A0A1Y2EQJ7_9BASI</name>
<keyword evidence="3" id="KW-1185">Reference proteome</keyword>
<dbReference type="InterPro" id="IPR050951">
    <property type="entry name" value="Retrovirus_Pol_polyprotein"/>
</dbReference>
<dbReference type="InterPro" id="IPR043502">
    <property type="entry name" value="DNA/RNA_pol_sf"/>
</dbReference>
<dbReference type="STRING" id="106004.A0A1Y2EQJ7"/>
<evidence type="ECO:0008006" key="4">
    <source>
        <dbReference type="Google" id="ProtNLM"/>
    </source>
</evidence>
<dbReference type="Proteomes" id="UP000193467">
    <property type="component" value="Unassembled WGS sequence"/>
</dbReference>
<dbReference type="EMBL" id="MCGR01000044">
    <property type="protein sequence ID" value="ORY73873.1"/>
    <property type="molecule type" value="Genomic_DNA"/>
</dbReference>
<reference evidence="2 3" key="1">
    <citation type="submission" date="2016-07" db="EMBL/GenBank/DDBJ databases">
        <title>Pervasive Adenine N6-methylation of Active Genes in Fungi.</title>
        <authorList>
            <consortium name="DOE Joint Genome Institute"/>
            <person name="Mondo S.J."/>
            <person name="Dannebaum R.O."/>
            <person name="Kuo R.C."/>
            <person name="Labutti K."/>
            <person name="Haridas S."/>
            <person name="Kuo A."/>
            <person name="Salamov A."/>
            <person name="Ahrendt S.R."/>
            <person name="Lipzen A."/>
            <person name="Sullivan W."/>
            <person name="Andreopoulos W.B."/>
            <person name="Clum A."/>
            <person name="Lindquist E."/>
            <person name="Daum C."/>
            <person name="Ramamoorthy G.K."/>
            <person name="Gryganskyi A."/>
            <person name="Culley D."/>
            <person name="Magnuson J.K."/>
            <person name="James T.Y."/>
            <person name="O'Malley M.A."/>
            <person name="Stajich J.E."/>
            <person name="Spatafora J.W."/>
            <person name="Visel A."/>
            <person name="Grigoriev I.V."/>
        </authorList>
    </citation>
    <scope>NUCLEOTIDE SEQUENCE [LARGE SCALE GENOMIC DNA]</scope>
    <source>
        <strain evidence="2 3">62-1032</strain>
    </source>
</reference>
<accession>A0A1Y2EQJ7</accession>
<evidence type="ECO:0000313" key="2">
    <source>
        <dbReference type="EMBL" id="ORY73873.1"/>
    </source>
</evidence>
<evidence type="ECO:0000313" key="1">
    <source>
        <dbReference type="EMBL" id="ORY37504.1"/>
    </source>
</evidence>
<organism evidence="2 3">
    <name type="scientific">Leucosporidium creatinivorum</name>
    <dbReference type="NCBI Taxonomy" id="106004"/>
    <lineage>
        <taxon>Eukaryota</taxon>
        <taxon>Fungi</taxon>
        <taxon>Dikarya</taxon>
        <taxon>Basidiomycota</taxon>
        <taxon>Pucciniomycotina</taxon>
        <taxon>Microbotryomycetes</taxon>
        <taxon>Leucosporidiales</taxon>
        <taxon>Leucosporidium</taxon>
    </lineage>
</organism>